<evidence type="ECO:0000313" key="2">
    <source>
        <dbReference type="EMBL" id="SDC26736.1"/>
    </source>
</evidence>
<reference evidence="2 3" key="1">
    <citation type="submission" date="2016-10" db="EMBL/GenBank/DDBJ databases">
        <authorList>
            <person name="de Groot N.N."/>
        </authorList>
    </citation>
    <scope>NUCLEOTIDE SEQUENCE [LARGE SCALE GENOMIC DNA]</scope>
    <source>
        <strain evidence="2 3">DSM 45514</strain>
    </source>
</reference>
<keyword evidence="1" id="KW-0812">Transmembrane</keyword>
<name>A0A1G6K8V0_9BACL</name>
<organism evidence="2 3">
    <name type="scientific">Melghirimyces thermohalophilus</name>
    <dbReference type="NCBI Taxonomy" id="1236220"/>
    <lineage>
        <taxon>Bacteria</taxon>
        <taxon>Bacillati</taxon>
        <taxon>Bacillota</taxon>
        <taxon>Bacilli</taxon>
        <taxon>Bacillales</taxon>
        <taxon>Thermoactinomycetaceae</taxon>
        <taxon>Melghirimyces</taxon>
    </lineage>
</organism>
<dbReference type="Proteomes" id="UP000199387">
    <property type="component" value="Unassembled WGS sequence"/>
</dbReference>
<dbReference type="STRING" id="1236220.SAMN04488112_105100"/>
<keyword evidence="1" id="KW-0472">Membrane</keyword>
<keyword evidence="3" id="KW-1185">Reference proteome</keyword>
<dbReference type="AlphaFoldDB" id="A0A1G6K8V0"/>
<evidence type="ECO:0000313" key="3">
    <source>
        <dbReference type="Proteomes" id="UP000199387"/>
    </source>
</evidence>
<dbReference type="RefSeq" id="WP_176757822.1">
    <property type="nucleotide sequence ID" value="NZ_FMZA01000005.1"/>
</dbReference>
<gene>
    <name evidence="2" type="ORF">SAMN04488112_105100</name>
</gene>
<evidence type="ECO:0000256" key="1">
    <source>
        <dbReference type="SAM" id="Phobius"/>
    </source>
</evidence>
<sequence length="47" mass="5757">MFGLPMETFYWFAPWPVFWMGLALVMYVKLKREDEQEERSLPREGED</sequence>
<proteinExistence type="predicted"/>
<accession>A0A1G6K8V0</accession>
<dbReference type="EMBL" id="FMZA01000005">
    <property type="protein sequence ID" value="SDC26736.1"/>
    <property type="molecule type" value="Genomic_DNA"/>
</dbReference>
<feature type="transmembrane region" description="Helical" evidence="1">
    <location>
        <begin position="12"/>
        <end position="30"/>
    </location>
</feature>
<keyword evidence="1" id="KW-1133">Transmembrane helix</keyword>
<protein>
    <submittedName>
        <fullName evidence="2">Uncharacterized protein</fullName>
    </submittedName>
</protein>